<evidence type="ECO:0000313" key="3">
    <source>
        <dbReference type="Proteomes" id="UP001501147"/>
    </source>
</evidence>
<evidence type="ECO:0000313" key="2">
    <source>
        <dbReference type="EMBL" id="GAA4764684.1"/>
    </source>
</evidence>
<evidence type="ECO:0000256" key="1">
    <source>
        <dbReference type="SAM" id="MobiDB-lite"/>
    </source>
</evidence>
<gene>
    <name evidence="2" type="ORF">GCM10023329_08240</name>
</gene>
<feature type="compositionally biased region" description="Basic residues" evidence="1">
    <location>
        <begin position="12"/>
        <end position="24"/>
    </location>
</feature>
<name>A0ABP8ZS73_9ACTN</name>
<organism evidence="2 3">
    <name type="scientific">Streptomyces sanyensis</name>
    <dbReference type="NCBI Taxonomy" id="568869"/>
    <lineage>
        <taxon>Bacteria</taxon>
        <taxon>Bacillati</taxon>
        <taxon>Actinomycetota</taxon>
        <taxon>Actinomycetes</taxon>
        <taxon>Kitasatosporales</taxon>
        <taxon>Streptomycetaceae</taxon>
        <taxon>Streptomyces</taxon>
    </lineage>
</organism>
<keyword evidence="3" id="KW-1185">Reference proteome</keyword>
<accession>A0ABP8ZS73</accession>
<feature type="compositionally biased region" description="Basic and acidic residues" evidence="1">
    <location>
        <begin position="1"/>
        <end position="11"/>
    </location>
</feature>
<dbReference type="Proteomes" id="UP001501147">
    <property type="component" value="Unassembled WGS sequence"/>
</dbReference>
<proteinExistence type="predicted"/>
<comment type="caution">
    <text evidence="2">The sequence shown here is derived from an EMBL/GenBank/DDBJ whole genome shotgun (WGS) entry which is preliminary data.</text>
</comment>
<feature type="region of interest" description="Disordered" evidence="1">
    <location>
        <begin position="1"/>
        <end position="63"/>
    </location>
</feature>
<evidence type="ECO:0008006" key="4">
    <source>
        <dbReference type="Google" id="ProtNLM"/>
    </source>
</evidence>
<dbReference type="EMBL" id="BAABJV010000001">
    <property type="protein sequence ID" value="GAA4764684.1"/>
    <property type="molecule type" value="Genomic_DNA"/>
</dbReference>
<reference evidence="3" key="1">
    <citation type="journal article" date="2019" name="Int. J. Syst. Evol. Microbiol.">
        <title>The Global Catalogue of Microorganisms (GCM) 10K type strain sequencing project: providing services to taxonomists for standard genome sequencing and annotation.</title>
        <authorList>
            <consortium name="The Broad Institute Genomics Platform"/>
            <consortium name="The Broad Institute Genome Sequencing Center for Infectious Disease"/>
            <person name="Wu L."/>
            <person name="Ma J."/>
        </authorList>
    </citation>
    <scope>NUCLEOTIDE SEQUENCE [LARGE SCALE GENOMIC DNA]</scope>
    <source>
        <strain evidence="3">JCM 18324</strain>
    </source>
</reference>
<sequence>MRTRDVTERRPRAPVRPRLRKARARANAPPPSSGSDDAPCGTSHSTPAGRRPPHLLPGRARGKTHTQALLRLARHRISVLFAMLRDGTFYASRLPETAAA</sequence>
<protein>
    <recommendedName>
        <fullName evidence="4">Transposase</fullName>
    </recommendedName>
</protein>